<dbReference type="EMBL" id="JBAFSM010000010">
    <property type="protein sequence ID" value="MEG3436858.1"/>
    <property type="molecule type" value="Genomic_DNA"/>
</dbReference>
<sequence>MGLGSVSDLRFSNGTTSPASISSSGFTGTFSNLVPKNNPLPNALLGTRPIKNEGDTTAATVTLAGLTPNGRYDLYAYTGYYSALFSVGSISGTATGEGFAENNPLNWIEGRQYAKLSSIAADNSGSLTLTVAGITPNPIGIGTVGLFLTGKRRGRKR</sequence>
<dbReference type="Proteomes" id="UP001328733">
    <property type="component" value="Unassembled WGS sequence"/>
</dbReference>
<dbReference type="RefSeq" id="WP_332864324.1">
    <property type="nucleotide sequence ID" value="NZ_JBAFSM010000010.1"/>
</dbReference>
<protein>
    <submittedName>
        <fullName evidence="1">Uncharacterized protein</fullName>
    </submittedName>
</protein>
<organism evidence="1 2">
    <name type="scientific">Pannus brasiliensis CCIBt3594</name>
    <dbReference type="NCBI Taxonomy" id="1427578"/>
    <lineage>
        <taxon>Bacteria</taxon>
        <taxon>Bacillati</taxon>
        <taxon>Cyanobacteriota</taxon>
        <taxon>Cyanophyceae</taxon>
        <taxon>Oscillatoriophycideae</taxon>
        <taxon>Chroococcales</taxon>
        <taxon>Microcystaceae</taxon>
        <taxon>Pannus</taxon>
    </lineage>
</organism>
<evidence type="ECO:0000313" key="1">
    <source>
        <dbReference type="EMBL" id="MEG3436858.1"/>
    </source>
</evidence>
<proteinExistence type="predicted"/>
<name>A0AAW9QIF1_9CHRO</name>
<comment type="caution">
    <text evidence="1">The sequence shown here is derived from an EMBL/GenBank/DDBJ whole genome shotgun (WGS) entry which is preliminary data.</text>
</comment>
<accession>A0AAW9QIF1</accession>
<reference evidence="1 2" key="1">
    <citation type="submission" date="2024-01" db="EMBL/GenBank/DDBJ databases">
        <title>Genomic insights into the taxonomy and metabolism of the cyanobacterium Pannus brasiliensis CCIBt3594.</title>
        <authorList>
            <person name="Machado M."/>
            <person name="Botero N.B."/>
            <person name="Andreote A.P.D."/>
            <person name="Feitosa A.M.T."/>
            <person name="Popin R."/>
            <person name="Sivonen K."/>
            <person name="Fiore M.F."/>
        </authorList>
    </citation>
    <scope>NUCLEOTIDE SEQUENCE [LARGE SCALE GENOMIC DNA]</scope>
    <source>
        <strain evidence="1 2">CCIBt3594</strain>
    </source>
</reference>
<dbReference type="AlphaFoldDB" id="A0AAW9QIF1"/>
<gene>
    <name evidence="1" type="ORF">V0288_06975</name>
</gene>
<keyword evidence="2" id="KW-1185">Reference proteome</keyword>
<evidence type="ECO:0000313" key="2">
    <source>
        <dbReference type="Proteomes" id="UP001328733"/>
    </source>
</evidence>